<evidence type="ECO:0000256" key="1">
    <source>
        <dbReference type="SAM" id="Phobius"/>
    </source>
</evidence>
<gene>
    <name evidence="2" type="ORF">MP_TR16992_c0_g1_i1_g.48140</name>
</gene>
<protein>
    <recommendedName>
        <fullName evidence="3">Transmembrane protein</fullName>
    </recommendedName>
</protein>
<keyword evidence="1" id="KW-0472">Membrane</keyword>
<feature type="transmembrane region" description="Helical" evidence="1">
    <location>
        <begin position="104"/>
        <end position="122"/>
    </location>
</feature>
<dbReference type="PANTHER" id="PTHR33306:SF7">
    <property type="entry name" value="EXPRESSED PROTEIN"/>
    <property type="match status" value="1"/>
</dbReference>
<name>A0A1J3J549_NOCCA</name>
<keyword evidence="1" id="KW-1133">Transmembrane helix</keyword>
<keyword evidence="1" id="KW-0812">Transmembrane</keyword>
<proteinExistence type="predicted"/>
<dbReference type="AlphaFoldDB" id="A0A1J3J549"/>
<organism evidence="2">
    <name type="scientific">Noccaea caerulescens</name>
    <name type="common">Alpine penny-cress</name>
    <name type="synonym">Thlaspi caerulescens</name>
    <dbReference type="NCBI Taxonomy" id="107243"/>
    <lineage>
        <taxon>Eukaryota</taxon>
        <taxon>Viridiplantae</taxon>
        <taxon>Streptophyta</taxon>
        <taxon>Embryophyta</taxon>
        <taxon>Tracheophyta</taxon>
        <taxon>Spermatophyta</taxon>
        <taxon>Magnoliopsida</taxon>
        <taxon>eudicotyledons</taxon>
        <taxon>Gunneridae</taxon>
        <taxon>Pentapetalae</taxon>
        <taxon>rosids</taxon>
        <taxon>malvids</taxon>
        <taxon>Brassicales</taxon>
        <taxon>Brassicaceae</taxon>
        <taxon>Coluteocarpeae</taxon>
        <taxon>Noccaea</taxon>
    </lineage>
</organism>
<sequence>MAYGDTRSGPSFLDSFSLSPLPFPVLLILAVASIFLMTSWYWSFEEAAESAGEQMNLALLLIPLLLIVLVRWLSSMENPDAFLGVFSSRRQIYRSPGAGDEGGSSPWGVAAVIVLLLVLLNYQSSFSEMWFG</sequence>
<evidence type="ECO:0008006" key="3">
    <source>
        <dbReference type="Google" id="ProtNLM"/>
    </source>
</evidence>
<dbReference type="EMBL" id="GEVM01019014">
    <property type="protein sequence ID" value="JAU86924.1"/>
    <property type="molecule type" value="Transcribed_RNA"/>
</dbReference>
<accession>A0A1J3J549</accession>
<dbReference type="PANTHER" id="PTHR33306">
    <property type="entry name" value="EXPRESSED PROTEIN-RELATED-RELATED"/>
    <property type="match status" value="1"/>
</dbReference>
<evidence type="ECO:0000313" key="2">
    <source>
        <dbReference type="EMBL" id="JAU86924.1"/>
    </source>
</evidence>
<feature type="transmembrane region" description="Helical" evidence="1">
    <location>
        <begin position="55"/>
        <end position="73"/>
    </location>
</feature>
<reference evidence="2" key="1">
    <citation type="submission" date="2016-07" db="EMBL/GenBank/DDBJ databases">
        <title>De novo transcriptome assembly of four accessions of the metal hyperaccumulator plant Noccaea caerulescens.</title>
        <authorList>
            <person name="Blande D."/>
            <person name="Halimaa P."/>
            <person name="Tervahauta A.I."/>
            <person name="Aarts M.G."/>
            <person name="Karenlampi S.O."/>
        </authorList>
    </citation>
    <scope>NUCLEOTIDE SEQUENCE</scope>
</reference>
<feature type="transmembrane region" description="Helical" evidence="1">
    <location>
        <begin position="21"/>
        <end position="43"/>
    </location>
</feature>